<sequence length="190" mass="21229">LSLYTSGIPASTFSGVINKVNTLVKVNPYSDVYSDEVGDQKALLNFTNFQLLGVNNQGKGLNDELALQSPFVRGDLISGGIDSIYLNGTILLQTRSSKYGKLGRVILVEVPFYLVIRLKTYLFKHEKDMSFLFGCNGNIWLYTCDSKNSDVAIGWSSDHHNKVPRELMLNTIRFAKCVIILATYHLDIID</sequence>
<protein>
    <submittedName>
        <fullName evidence="2">KH_dom_type_1 domain-containing protein</fullName>
    </submittedName>
</protein>
<dbReference type="Proteomes" id="UP000046392">
    <property type="component" value="Unplaced"/>
</dbReference>
<reference evidence="2" key="1">
    <citation type="submission" date="2017-02" db="UniProtKB">
        <authorList>
            <consortium name="WormBaseParasite"/>
        </authorList>
    </citation>
    <scope>IDENTIFICATION</scope>
</reference>
<evidence type="ECO:0000313" key="2">
    <source>
        <dbReference type="WBParaSite" id="SPAL_0001198466.1"/>
    </source>
</evidence>
<proteinExistence type="predicted"/>
<dbReference type="GO" id="GO:0003723">
    <property type="term" value="F:RNA binding"/>
    <property type="evidence" value="ECO:0007669"/>
    <property type="project" value="InterPro"/>
</dbReference>
<organism evidence="1 2">
    <name type="scientific">Strongyloides papillosus</name>
    <name type="common">Intestinal threadworm</name>
    <dbReference type="NCBI Taxonomy" id="174720"/>
    <lineage>
        <taxon>Eukaryota</taxon>
        <taxon>Metazoa</taxon>
        <taxon>Ecdysozoa</taxon>
        <taxon>Nematoda</taxon>
        <taxon>Chromadorea</taxon>
        <taxon>Rhabditida</taxon>
        <taxon>Tylenchina</taxon>
        <taxon>Panagrolaimomorpha</taxon>
        <taxon>Strongyloidoidea</taxon>
        <taxon>Strongyloididae</taxon>
        <taxon>Strongyloides</taxon>
    </lineage>
</organism>
<name>A0A0N5C1W6_STREA</name>
<evidence type="ECO:0000313" key="1">
    <source>
        <dbReference type="Proteomes" id="UP000046392"/>
    </source>
</evidence>
<dbReference type="WBParaSite" id="SPAL_0001198466.1">
    <property type="protein sequence ID" value="SPAL_0001198466.1"/>
    <property type="gene ID" value="SPAL_0001198466"/>
</dbReference>
<dbReference type="STRING" id="174720.A0A0N5C1W6"/>
<accession>A0A0N5C1W6</accession>
<keyword evidence="1" id="KW-1185">Reference proteome</keyword>
<dbReference type="InterPro" id="IPR036612">
    <property type="entry name" value="KH_dom_type_1_sf"/>
</dbReference>
<dbReference type="SUPFAM" id="SSF54791">
    <property type="entry name" value="Eukaryotic type KH-domain (KH-domain type I)"/>
    <property type="match status" value="1"/>
</dbReference>
<dbReference type="AlphaFoldDB" id="A0A0N5C1W6"/>